<dbReference type="RefSeq" id="WP_188702538.1">
    <property type="nucleotide sequence ID" value="NZ_BMLX01000001.1"/>
</dbReference>
<feature type="compositionally biased region" description="Polar residues" evidence="1">
    <location>
        <begin position="54"/>
        <end position="65"/>
    </location>
</feature>
<reference evidence="3" key="1">
    <citation type="journal article" date="2019" name="Int. J. Syst. Evol. Microbiol.">
        <title>The Global Catalogue of Microorganisms (GCM) 10K type strain sequencing project: providing services to taxonomists for standard genome sequencing and annotation.</title>
        <authorList>
            <consortium name="The Broad Institute Genomics Platform"/>
            <consortium name="The Broad Institute Genome Sequencing Center for Infectious Disease"/>
            <person name="Wu L."/>
            <person name="Ma J."/>
        </authorList>
    </citation>
    <scope>NUCLEOTIDE SEQUENCE [LARGE SCALE GENOMIC DNA]</scope>
    <source>
        <strain evidence="3">CGMCC 1.8859</strain>
    </source>
</reference>
<accession>A0ABQ2P6J4</accession>
<evidence type="ECO:0000313" key="2">
    <source>
        <dbReference type="EMBL" id="GGP18891.1"/>
    </source>
</evidence>
<dbReference type="EMBL" id="BMLX01000001">
    <property type="protein sequence ID" value="GGP18891.1"/>
    <property type="molecule type" value="Genomic_DNA"/>
</dbReference>
<name>A0ABQ2P6J4_9NEIS</name>
<protein>
    <submittedName>
        <fullName evidence="2">Uncharacterized protein</fullName>
    </submittedName>
</protein>
<gene>
    <name evidence="2" type="ORF">GCM10010970_07900</name>
</gene>
<evidence type="ECO:0000256" key="1">
    <source>
        <dbReference type="SAM" id="MobiDB-lite"/>
    </source>
</evidence>
<dbReference type="Proteomes" id="UP000637267">
    <property type="component" value="Unassembled WGS sequence"/>
</dbReference>
<feature type="compositionally biased region" description="Basic residues" evidence="1">
    <location>
        <begin position="8"/>
        <end position="25"/>
    </location>
</feature>
<comment type="caution">
    <text evidence="2">The sequence shown here is derived from an EMBL/GenBank/DDBJ whole genome shotgun (WGS) entry which is preliminary data.</text>
</comment>
<keyword evidence="3" id="KW-1185">Reference proteome</keyword>
<sequence length="65" mass="6993">MEKEQRHRPSGHAAHSHSDRHHTTGHHADNQNDDSQGSHIGAPDGEPTYDKTEGSGTQTGVKSGK</sequence>
<organism evidence="2 3">
    <name type="scientific">Silvimonas iriomotensis</name>
    <dbReference type="NCBI Taxonomy" id="449662"/>
    <lineage>
        <taxon>Bacteria</taxon>
        <taxon>Pseudomonadati</taxon>
        <taxon>Pseudomonadota</taxon>
        <taxon>Betaproteobacteria</taxon>
        <taxon>Neisseriales</taxon>
        <taxon>Chitinibacteraceae</taxon>
        <taxon>Silvimonas</taxon>
    </lineage>
</organism>
<feature type="region of interest" description="Disordered" evidence="1">
    <location>
        <begin position="1"/>
        <end position="65"/>
    </location>
</feature>
<evidence type="ECO:0000313" key="3">
    <source>
        <dbReference type="Proteomes" id="UP000637267"/>
    </source>
</evidence>
<proteinExistence type="predicted"/>